<keyword evidence="7 9" id="KW-0472">Membrane</keyword>
<evidence type="ECO:0000313" key="12">
    <source>
        <dbReference type="Proteomes" id="UP001329430"/>
    </source>
</evidence>
<evidence type="ECO:0000256" key="7">
    <source>
        <dbReference type="ARBA" id="ARBA00023136"/>
    </source>
</evidence>
<keyword evidence="5 9" id="KW-0812">Transmembrane</keyword>
<comment type="subcellular location">
    <subcellularLocation>
        <location evidence="1">Cell membrane</location>
        <topology evidence="1">Multi-pass membrane protein</topology>
    </subcellularLocation>
</comment>
<dbReference type="AlphaFoldDB" id="A0AAN7VM72"/>
<feature type="transmembrane region" description="Helical" evidence="9">
    <location>
        <begin position="242"/>
        <end position="261"/>
    </location>
</feature>
<proteinExistence type="predicted"/>
<feature type="transmembrane region" description="Helical" evidence="9">
    <location>
        <begin position="97"/>
        <end position="120"/>
    </location>
</feature>
<feature type="transmembrane region" description="Helical" evidence="9">
    <location>
        <begin position="273"/>
        <end position="293"/>
    </location>
</feature>
<dbReference type="PRINTS" id="PR00171">
    <property type="entry name" value="SUGRTRNSPORT"/>
</dbReference>
<comment type="caution">
    <text evidence="11">The sequence shown here is derived from an EMBL/GenBank/DDBJ whole genome shotgun (WGS) entry which is preliminary data.</text>
</comment>
<accession>A0AAN7VM72</accession>
<dbReference type="Gene3D" id="1.20.1250.20">
    <property type="entry name" value="MFS general substrate transporter like domains"/>
    <property type="match status" value="1"/>
</dbReference>
<dbReference type="FunFam" id="1.20.1250.20:FF:000218">
    <property type="entry name" value="facilitated trehalose transporter Tret1"/>
    <property type="match status" value="1"/>
</dbReference>
<dbReference type="PANTHER" id="PTHR48021:SF1">
    <property type="entry name" value="GH07001P-RELATED"/>
    <property type="match status" value="1"/>
</dbReference>
<feature type="transmembrane region" description="Helical" evidence="9">
    <location>
        <begin position="334"/>
        <end position="355"/>
    </location>
</feature>
<dbReference type="InterPro" id="IPR050549">
    <property type="entry name" value="MFS_Trehalose_Transporter"/>
</dbReference>
<evidence type="ECO:0000256" key="1">
    <source>
        <dbReference type="ARBA" id="ARBA00004651"/>
    </source>
</evidence>
<reference evidence="11 12" key="1">
    <citation type="journal article" date="2024" name="Insects">
        <title>An Improved Chromosome-Level Genome Assembly of the Firefly Pyrocoelia pectoralis.</title>
        <authorList>
            <person name="Fu X."/>
            <person name="Meyer-Rochow V.B."/>
            <person name="Ballantyne L."/>
            <person name="Zhu X."/>
        </authorList>
    </citation>
    <scope>NUCLEOTIDE SEQUENCE [LARGE SCALE GENOMIC DNA]</scope>
    <source>
        <strain evidence="11">XCY_ONT2</strain>
    </source>
</reference>
<feature type="transmembrane region" description="Helical" evidence="9">
    <location>
        <begin position="367"/>
        <end position="387"/>
    </location>
</feature>
<dbReference type="GO" id="GO:0005886">
    <property type="term" value="C:plasma membrane"/>
    <property type="evidence" value="ECO:0007669"/>
    <property type="project" value="UniProtKB-SubCell"/>
</dbReference>
<dbReference type="InterPro" id="IPR036259">
    <property type="entry name" value="MFS_trans_sf"/>
</dbReference>
<evidence type="ECO:0000256" key="5">
    <source>
        <dbReference type="ARBA" id="ARBA00022692"/>
    </source>
</evidence>
<evidence type="ECO:0000256" key="3">
    <source>
        <dbReference type="ARBA" id="ARBA00022475"/>
    </source>
</evidence>
<evidence type="ECO:0000256" key="9">
    <source>
        <dbReference type="SAM" id="Phobius"/>
    </source>
</evidence>
<keyword evidence="6 9" id="KW-1133">Transmembrane helix</keyword>
<dbReference type="PROSITE" id="PS50850">
    <property type="entry name" value="MFS"/>
    <property type="match status" value="1"/>
</dbReference>
<evidence type="ECO:0000256" key="8">
    <source>
        <dbReference type="ARBA" id="ARBA00023180"/>
    </source>
</evidence>
<evidence type="ECO:0000313" key="11">
    <source>
        <dbReference type="EMBL" id="KAK5647328.1"/>
    </source>
</evidence>
<dbReference type="InterPro" id="IPR005829">
    <property type="entry name" value="Sugar_transporter_CS"/>
</dbReference>
<dbReference type="PROSITE" id="PS00216">
    <property type="entry name" value="SUGAR_TRANSPORT_1"/>
    <property type="match status" value="1"/>
</dbReference>
<keyword evidence="8" id="KW-0325">Glycoprotein</keyword>
<keyword evidence="4" id="KW-0762">Sugar transport</keyword>
<keyword evidence="2" id="KW-0813">Transport</keyword>
<feature type="domain" description="Major facilitator superfamily (MFS) profile" evidence="10">
    <location>
        <begin position="1"/>
        <end position="390"/>
    </location>
</feature>
<dbReference type="SUPFAM" id="SSF103473">
    <property type="entry name" value="MFS general substrate transporter"/>
    <property type="match status" value="1"/>
</dbReference>
<dbReference type="EMBL" id="JAVRBK010000002">
    <property type="protein sequence ID" value="KAK5647328.1"/>
    <property type="molecule type" value="Genomic_DNA"/>
</dbReference>
<dbReference type="InterPro" id="IPR020846">
    <property type="entry name" value="MFS_dom"/>
</dbReference>
<dbReference type="Proteomes" id="UP001329430">
    <property type="component" value="Chromosome 2"/>
</dbReference>
<dbReference type="GO" id="GO:0022857">
    <property type="term" value="F:transmembrane transporter activity"/>
    <property type="evidence" value="ECO:0007669"/>
    <property type="project" value="InterPro"/>
</dbReference>
<sequence length="403" mass="45452">MLIKKYGFLADNELKWIASSLLLGAIAADIYICITMDFLGRIPSTVLICLPCFFGWAILATAHTYAKFCLGRFILGFGMAITCIFVPLYIAEIADKYIRGALSTIFIMAIAVGMIIVYCLEKFGTMDWITVPFCAIPVLLLAIINYIPKSPILLCRKRQKEKARQNLQLFRGENYDISEEFAEVEMYSQVFFLSLHDSLSKKGSVTGMTMLIIMHCIQQLSGINTIIFYSYRICDMKHLFQYPIDGAIIFATVQLISNLVSSLTVDKLGRKPLWILSLAAMSISYIVIGVCFMEKWESKYLTASIIILIAAYSLGAGPLPFVMGGELLSLQVKTFVTCIAMICNWLIGFFVVQLFQAIIDKDWAHYMFFMYATFCFIGALTITRILIETKHKSLLQIVNELDV</sequence>
<dbReference type="InterPro" id="IPR003663">
    <property type="entry name" value="Sugar/inositol_transpt"/>
</dbReference>
<keyword evidence="12" id="KW-1185">Reference proteome</keyword>
<dbReference type="InterPro" id="IPR005828">
    <property type="entry name" value="MFS_sugar_transport-like"/>
</dbReference>
<dbReference type="Pfam" id="PF00083">
    <property type="entry name" value="Sugar_tr"/>
    <property type="match status" value="1"/>
</dbReference>
<feature type="transmembrane region" description="Helical" evidence="9">
    <location>
        <begin position="208"/>
        <end position="230"/>
    </location>
</feature>
<feature type="transmembrane region" description="Helical" evidence="9">
    <location>
        <begin position="127"/>
        <end position="147"/>
    </location>
</feature>
<evidence type="ECO:0000256" key="2">
    <source>
        <dbReference type="ARBA" id="ARBA00022448"/>
    </source>
</evidence>
<protein>
    <recommendedName>
        <fullName evidence="10">Major facilitator superfamily (MFS) profile domain-containing protein</fullName>
    </recommendedName>
</protein>
<evidence type="ECO:0000256" key="4">
    <source>
        <dbReference type="ARBA" id="ARBA00022597"/>
    </source>
</evidence>
<gene>
    <name evidence="11" type="ORF">RI129_002220</name>
</gene>
<name>A0AAN7VM72_9COLE</name>
<feature type="transmembrane region" description="Helical" evidence="9">
    <location>
        <begin position="300"/>
        <end position="322"/>
    </location>
</feature>
<dbReference type="PANTHER" id="PTHR48021">
    <property type="match status" value="1"/>
</dbReference>
<organism evidence="11 12">
    <name type="scientific">Pyrocoelia pectoralis</name>
    <dbReference type="NCBI Taxonomy" id="417401"/>
    <lineage>
        <taxon>Eukaryota</taxon>
        <taxon>Metazoa</taxon>
        <taxon>Ecdysozoa</taxon>
        <taxon>Arthropoda</taxon>
        <taxon>Hexapoda</taxon>
        <taxon>Insecta</taxon>
        <taxon>Pterygota</taxon>
        <taxon>Neoptera</taxon>
        <taxon>Endopterygota</taxon>
        <taxon>Coleoptera</taxon>
        <taxon>Polyphaga</taxon>
        <taxon>Elateriformia</taxon>
        <taxon>Elateroidea</taxon>
        <taxon>Lampyridae</taxon>
        <taxon>Lampyrinae</taxon>
        <taxon>Pyrocoelia</taxon>
    </lineage>
</organism>
<evidence type="ECO:0000259" key="10">
    <source>
        <dbReference type="PROSITE" id="PS50850"/>
    </source>
</evidence>
<feature type="transmembrane region" description="Helical" evidence="9">
    <location>
        <begin position="73"/>
        <end position="91"/>
    </location>
</feature>
<feature type="transmembrane region" description="Helical" evidence="9">
    <location>
        <begin position="45"/>
        <end position="66"/>
    </location>
</feature>
<keyword evidence="3" id="KW-1003">Cell membrane</keyword>
<evidence type="ECO:0000256" key="6">
    <source>
        <dbReference type="ARBA" id="ARBA00022989"/>
    </source>
</evidence>